<dbReference type="SUPFAM" id="SSF81296">
    <property type="entry name" value="E set domains"/>
    <property type="match status" value="1"/>
</dbReference>
<accession>A0AAE1B0Y5</accession>
<proteinExistence type="inferred from homology"/>
<dbReference type="PRINTS" id="PR00492">
    <property type="entry name" value="RHOGDI"/>
</dbReference>
<dbReference type="GO" id="GO:0005094">
    <property type="term" value="F:Rho GDP-dissociation inhibitor activity"/>
    <property type="evidence" value="ECO:0007669"/>
    <property type="project" value="InterPro"/>
</dbReference>
<dbReference type="InterPro" id="IPR014756">
    <property type="entry name" value="Ig_E-set"/>
</dbReference>
<keyword evidence="9" id="KW-1185">Reference proteome</keyword>
<dbReference type="PANTHER" id="PTHR10980">
    <property type="entry name" value="RHO GDP-DISSOCIATION INHIBITOR"/>
    <property type="match status" value="1"/>
</dbReference>
<dbReference type="InterPro" id="IPR000406">
    <property type="entry name" value="Rho_GDI"/>
</dbReference>
<dbReference type="Proteomes" id="UP001283361">
    <property type="component" value="Unassembled WGS sequence"/>
</dbReference>
<feature type="region of interest" description="Disordered" evidence="7">
    <location>
        <begin position="1"/>
        <end position="43"/>
    </location>
</feature>
<evidence type="ECO:0000256" key="2">
    <source>
        <dbReference type="ARBA" id="ARBA00009758"/>
    </source>
</evidence>
<reference evidence="8" key="1">
    <citation type="journal article" date="2023" name="G3 (Bethesda)">
        <title>A reference genome for the long-term kleptoplast-retaining sea slug Elysia crispata morphotype clarki.</title>
        <authorList>
            <person name="Eastman K.E."/>
            <person name="Pendleton A.L."/>
            <person name="Shaikh M.A."/>
            <person name="Suttiyut T."/>
            <person name="Ogas R."/>
            <person name="Tomko P."/>
            <person name="Gavelis G."/>
            <person name="Widhalm J.R."/>
            <person name="Wisecaver J.H."/>
        </authorList>
    </citation>
    <scope>NUCLEOTIDE SEQUENCE</scope>
    <source>
        <strain evidence="8">ECLA1</strain>
    </source>
</reference>
<dbReference type="InterPro" id="IPR024792">
    <property type="entry name" value="RhoGDI_dom_sf"/>
</dbReference>
<evidence type="ECO:0000256" key="5">
    <source>
        <dbReference type="ARBA" id="ARBA00073845"/>
    </source>
</evidence>
<evidence type="ECO:0000313" key="8">
    <source>
        <dbReference type="EMBL" id="KAK3797245.1"/>
    </source>
</evidence>
<dbReference type="GO" id="GO:0007266">
    <property type="term" value="P:Rho protein signal transduction"/>
    <property type="evidence" value="ECO:0007669"/>
    <property type="project" value="InterPro"/>
</dbReference>
<evidence type="ECO:0000256" key="3">
    <source>
        <dbReference type="ARBA" id="ARBA00022490"/>
    </source>
</evidence>
<dbReference type="Pfam" id="PF02115">
    <property type="entry name" value="Rho_GDI"/>
    <property type="match status" value="1"/>
</dbReference>
<gene>
    <name evidence="8" type="ORF">RRG08_030470</name>
</gene>
<protein>
    <recommendedName>
        <fullName evidence="5">Rho GDP-dissociation inhibitor 3</fullName>
    </recommendedName>
    <alternativeName>
        <fullName evidence="6">Rho-GDI gamma</fullName>
    </alternativeName>
</protein>
<feature type="compositionally biased region" description="Low complexity" evidence="7">
    <location>
        <begin position="1"/>
        <end position="10"/>
    </location>
</feature>
<organism evidence="8 9">
    <name type="scientific">Elysia crispata</name>
    <name type="common">lettuce slug</name>
    <dbReference type="NCBI Taxonomy" id="231223"/>
    <lineage>
        <taxon>Eukaryota</taxon>
        <taxon>Metazoa</taxon>
        <taxon>Spiralia</taxon>
        <taxon>Lophotrochozoa</taxon>
        <taxon>Mollusca</taxon>
        <taxon>Gastropoda</taxon>
        <taxon>Heterobranchia</taxon>
        <taxon>Euthyneura</taxon>
        <taxon>Panpulmonata</taxon>
        <taxon>Sacoglossa</taxon>
        <taxon>Placobranchoidea</taxon>
        <taxon>Plakobranchidae</taxon>
        <taxon>Elysia</taxon>
    </lineage>
</organism>
<dbReference type="PANTHER" id="PTHR10980:SF3">
    <property type="entry name" value="LD16419P"/>
    <property type="match status" value="1"/>
</dbReference>
<evidence type="ECO:0000256" key="6">
    <source>
        <dbReference type="ARBA" id="ARBA00080671"/>
    </source>
</evidence>
<dbReference type="GO" id="GO:0005829">
    <property type="term" value="C:cytosol"/>
    <property type="evidence" value="ECO:0007669"/>
    <property type="project" value="TreeGrafter"/>
</dbReference>
<keyword evidence="3" id="KW-0963">Cytoplasm</keyword>
<sequence>MAEQEQQQEQAAKDVEHADVEEEEEDNPNYKPPAPKKLDDIVNQDQDDESLVKYKQALLGQGSKDIIHDPNNKLNCIIQKLSLLVEGRDEVSIDLTKPEEEIKNESFTIKEGCKYQIKIYFLVQREIVTGLKYVHKVFRKGIKVDSMSQMMGSYGPKVELQSFTTQQEEAPSGMIMRGDYKIKSCFYDDDKIYYAHWEWHLAVKKDW</sequence>
<evidence type="ECO:0000256" key="7">
    <source>
        <dbReference type="SAM" id="MobiDB-lite"/>
    </source>
</evidence>
<evidence type="ECO:0000256" key="1">
    <source>
        <dbReference type="ARBA" id="ARBA00004496"/>
    </source>
</evidence>
<comment type="subcellular location">
    <subcellularLocation>
        <location evidence="1">Cytoplasm</location>
    </subcellularLocation>
</comment>
<evidence type="ECO:0000256" key="4">
    <source>
        <dbReference type="ARBA" id="ARBA00053735"/>
    </source>
</evidence>
<dbReference type="EMBL" id="JAWDGP010000795">
    <property type="protein sequence ID" value="KAK3797245.1"/>
    <property type="molecule type" value="Genomic_DNA"/>
</dbReference>
<dbReference type="GO" id="GO:0016020">
    <property type="term" value="C:membrane"/>
    <property type="evidence" value="ECO:0007669"/>
    <property type="project" value="TreeGrafter"/>
</dbReference>
<name>A0AAE1B0Y5_9GAST</name>
<comment type="caution">
    <text evidence="8">The sequence shown here is derived from an EMBL/GenBank/DDBJ whole genome shotgun (WGS) entry which is preliminary data.</text>
</comment>
<dbReference type="AlphaFoldDB" id="A0AAE1B0Y5"/>
<dbReference type="Gene3D" id="2.70.50.30">
    <property type="entry name" value="Coagulation Factor XIII, subunit A, domain 1"/>
    <property type="match status" value="1"/>
</dbReference>
<dbReference type="FunFam" id="2.70.50.30:FF:000001">
    <property type="entry name" value="Rho GDP-dissociation inhibitor 1"/>
    <property type="match status" value="1"/>
</dbReference>
<comment type="similarity">
    <text evidence="2">Belongs to the Rho GDI family.</text>
</comment>
<comment type="function">
    <text evidence="4">Inhibits GDP/GTP exchange reaction of RhoB. Interacts specifically with the GDP- and GTP-bound forms of post-translationally processed Rhob and Rhog proteins, both of which show a growth-regulated expression in mammalian cells. Stimulates the release of the GDP-bound but not the GTP-bound RhoB protein. Also inhibits the GDP/GTP exchange of RhoB but shows less ability to inhibit the dissociation of prebound GTP.</text>
</comment>
<evidence type="ECO:0000313" key="9">
    <source>
        <dbReference type="Proteomes" id="UP001283361"/>
    </source>
</evidence>